<dbReference type="GO" id="GO:0000139">
    <property type="term" value="C:Golgi membrane"/>
    <property type="evidence" value="ECO:0007669"/>
    <property type="project" value="TreeGrafter"/>
</dbReference>
<dbReference type="GO" id="GO:0005793">
    <property type="term" value="C:endoplasmic reticulum-Golgi intermediate compartment"/>
    <property type="evidence" value="ECO:0007669"/>
    <property type="project" value="TreeGrafter"/>
</dbReference>
<dbReference type="GO" id="GO:0030134">
    <property type="term" value="C:COPII-coated ER to Golgi transport vesicle"/>
    <property type="evidence" value="ECO:0007669"/>
    <property type="project" value="TreeGrafter"/>
</dbReference>
<reference evidence="9 10" key="1">
    <citation type="submission" date="2020-06" db="EMBL/GenBank/DDBJ databases">
        <title>The yeast mating-type switching endonuclease HO is a domesticated member of an unorthodox homing genetic element family.</title>
        <authorList>
            <person name="Coughlan A.Y."/>
            <person name="Lombardi L."/>
            <person name="Braun-Galleani S."/>
            <person name="Martos A.R."/>
            <person name="Galeote V."/>
            <person name="Bigey F."/>
            <person name="Dequin S."/>
            <person name="Byrne K.P."/>
            <person name="Wolfe K.H."/>
        </authorList>
    </citation>
    <scope>NUCLEOTIDE SEQUENCE [LARGE SCALE GENOMIC DNA]</scope>
    <source>
        <strain evidence="9 10">CBS764</strain>
    </source>
</reference>
<sequence length="427" mass="48063">MRISSAYAALAAVLAPFAAAHPTGHRESAPLNEALSLPDLVSLSGVPKGWIAGDSSTFEEGRILLTPRQGSKGSLWEEENYQLRDSFTLEWTFRSVNYEGRSEGGLAFWFLNPNGKSDLTDKTLYNGPAKFDGLQLLVDNNGPLSSTMRAQLNDGGDTFTTASIYDRTFASCLMGYQESSVPSTLRLTYDRSSDNLLKLQVNNKICFQTRKVRIPEGEYRIGVTADNADTPESFEILKMSIYDGPVEDSYIPNVNAMAQPRVLTKVIDKETGQEKLLEKEAYEIENDKVSNYELYKKLDRVEGKILANDINAIEHELAELHRTQEELLKYVTQLTQVLTSSTQKSQTVADEDRNNYGDFLSLNEKLEKMLLDQEKIREMTKHTSVGPHIDDIASKLAIWLFPLIAIMLVMAYYTFKIRQEIVKTKLL</sequence>
<keyword evidence="3 7" id="KW-0732">Signal</keyword>
<organism evidence="9 10">
    <name type="scientific">Torulaspora globosa</name>
    <dbReference type="NCBI Taxonomy" id="48254"/>
    <lineage>
        <taxon>Eukaryota</taxon>
        <taxon>Fungi</taxon>
        <taxon>Dikarya</taxon>
        <taxon>Ascomycota</taxon>
        <taxon>Saccharomycotina</taxon>
        <taxon>Saccharomycetes</taxon>
        <taxon>Saccharomycetales</taxon>
        <taxon>Saccharomycetaceae</taxon>
        <taxon>Torulaspora</taxon>
    </lineage>
</organism>
<evidence type="ECO:0000256" key="3">
    <source>
        <dbReference type="ARBA" id="ARBA00022729"/>
    </source>
</evidence>
<feature type="transmembrane region" description="Helical" evidence="6">
    <location>
        <begin position="396"/>
        <end position="415"/>
    </location>
</feature>
<dbReference type="CDD" id="cd06903">
    <property type="entry name" value="lectin_EMP46_EMP47"/>
    <property type="match status" value="1"/>
</dbReference>
<dbReference type="OrthoDB" id="10265193at2759"/>
<proteinExistence type="predicted"/>
<dbReference type="PANTHER" id="PTHR12223">
    <property type="entry name" value="VESICULAR MANNOSE-BINDING LECTIN"/>
    <property type="match status" value="1"/>
</dbReference>
<evidence type="ECO:0000256" key="5">
    <source>
        <dbReference type="ARBA" id="ARBA00023136"/>
    </source>
</evidence>
<dbReference type="EMBL" id="CP059247">
    <property type="protein sequence ID" value="QLL31833.1"/>
    <property type="molecule type" value="Genomic_DNA"/>
</dbReference>
<evidence type="ECO:0000256" key="4">
    <source>
        <dbReference type="ARBA" id="ARBA00022989"/>
    </source>
</evidence>
<dbReference type="InterPro" id="IPR005052">
    <property type="entry name" value="Lectin_leg"/>
</dbReference>
<dbReference type="PANTHER" id="PTHR12223:SF28">
    <property type="entry name" value="LECTIN, MANNOSE BINDING 1 LIKE"/>
    <property type="match status" value="1"/>
</dbReference>
<dbReference type="InterPro" id="IPR013320">
    <property type="entry name" value="ConA-like_dom_sf"/>
</dbReference>
<dbReference type="InterPro" id="IPR035661">
    <property type="entry name" value="EMP46/EMP47_N"/>
</dbReference>
<accession>A0A7G3ZE97</accession>
<dbReference type="KEGG" id="tgb:HG536_0B07010"/>
<evidence type="ECO:0000256" key="1">
    <source>
        <dbReference type="ARBA" id="ARBA00004479"/>
    </source>
</evidence>
<dbReference type="GO" id="GO:0005537">
    <property type="term" value="F:D-mannose binding"/>
    <property type="evidence" value="ECO:0007669"/>
    <property type="project" value="TreeGrafter"/>
</dbReference>
<feature type="signal peptide" evidence="7">
    <location>
        <begin position="1"/>
        <end position="20"/>
    </location>
</feature>
<keyword evidence="4 6" id="KW-1133">Transmembrane helix</keyword>
<dbReference type="InterPro" id="IPR051136">
    <property type="entry name" value="Intracellular_Lectin-GPT"/>
</dbReference>
<dbReference type="GO" id="GO:0005789">
    <property type="term" value="C:endoplasmic reticulum membrane"/>
    <property type="evidence" value="ECO:0007669"/>
    <property type="project" value="TreeGrafter"/>
</dbReference>
<keyword evidence="2 6" id="KW-0812">Transmembrane</keyword>
<comment type="subcellular location">
    <subcellularLocation>
        <location evidence="1">Membrane</location>
        <topology evidence="1">Single-pass type I membrane protein</topology>
    </subcellularLocation>
</comment>
<dbReference type="AlphaFoldDB" id="A0A7G3ZE97"/>
<evidence type="ECO:0000259" key="8">
    <source>
        <dbReference type="PROSITE" id="PS51328"/>
    </source>
</evidence>
<name>A0A7G3ZE97_9SACH</name>
<evidence type="ECO:0000313" key="9">
    <source>
        <dbReference type="EMBL" id="QLL31833.1"/>
    </source>
</evidence>
<feature type="chain" id="PRO_5028909791" description="L-type lectin-like domain-containing protein" evidence="7">
    <location>
        <begin position="21"/>
        <end position="427"/>
    </location>
</feature>
<evidence type="ECO:0000256" key="7">
    <source>
        <dbReference type="SAM" id="SignalP"/>
    </source>
</evidence>
<keyword evidence="10" id="KW-1185">Reference proteome</keyword>
<gene>
    <name evidence="9" type="ORF">HG536_0B07010</name>
</gene>
<evidence type="ECO:0000256" key="6">
    <source>
        <dbReference type="SAM" id="Phobius"/>
    </source>
</evidence>
<evidence type="ECO:0000313" key="10">
    <source>
        <dbReference type="Proteomes" id="UP000515788"/>
    </source>
</evidence>
<dbReference type="Pfam" id="PF03388">
    <property type="entry name" value="Lectin_leg-like"/>
    <property type="match status" value="1"/>
</dbReference>
<evidence type="ECO:0000256" key="2">
    <source>
        <dbReference type="ARBA" id="ARBA00022692"/>
    </source>
</evidence>
<dbReference type="SUPFAM" id="SSF49899">
    <property type="entry name" value="Concanavalin A-like lectins/glucanases"/>
    <property type="match status" value="1"/>
</dbReference>
<dbReference type="PROSITE" id="PS51328">
    <property type="entry name" value="L_LECTIN_LIKE"/>
    <property type="match status" value="1"/>
</dbReference>
<dbReference type="GeneID" id="59324952"/>
<keyword evidence="5 6" id="KW-0472">Membrane</keyword>
<dbReference type="RefSeq" id="XP_037138508.1">
    <property type="nucleotide sequence ID" value="XM_037282613.1"/>
</dbReference>
<dbReference type="GO" id="GO:0006888">
    <property type="term" value="P:endoplasmic reticulum to Golgi vesicle-mediated transport"/>
    <property type="evidence" value="ECO:0007669"/>
    <property type="project" value="TreeGrafter"/>
</dbReference>
<dbReference type="Gene3D" id="2.60.120.200">
    <property type="match status" value="1"/>
</dbReference>
<feature type="domain" description="L-type lectin-like" evidence="8">
    <location>
        <begin position="27"/>
        <end position="244"/>
    </location>
</feature>
<dbReference type="Proteomes" id="UP000515788">
    <property type="component" value="Chromosome 2"/>
</dbReference>
<protein>
    <recommendedName>
        <fullName evidence="8">L-type lectin-like domain-containing protein</fullName>
    </recommendedName>
</protein>